<evidence type="ECO:0000259" key="5">
    <source>
        <dbReference type="Pfam" id="PF00149"/>
    </source>
</evidence>
<dbReference type="Proteomes" id="UP000494216">
    <property type="component" value="Unassembled WGS sequence"/>
</dbReference>
<dbReference type="Gene3D" id="3.60.21.10">
    <property type="match status" value="1"/>
</dbReference>
<dbReference type="InterPro" id="IPR029052">
    <property type="entry name" value="Metallo-depent_PP-like"/>
</dbReference>
<reference evidence="6 7" key="1">
    <citation type="submission" date="2020-02" db="EMBL/GenBank/DDBJ databases">
        <authorList>
            <person name="Hogendoorn C."/>
        </authorList>
    </citation>
    <scope>NUCLEOTIDE SEQUENCE [LARGE SCALE GENOMIC DNA]</scope>
    <source>
        <strain evidence="6">METHB21</strain>
    </source>
</reference>
<dbReference type="CDD" id="cd07400">
    <property type="entry name" value="MPP_1"/>
    <property type="match status" value="1"/>
</dbReference>
<protein>
    <submittedName>
        <fullName evidence="6">Metallophosphoesterase</fullName>
    </submittedName>
</protein>
<accession>A0A8S0WMJ7</accession>
<evidence type="ECO:0000313" key="6">
    <source>
        <dbReference type="EMBL" id="CAA9889810.1"/>
    </source>
</evidence>
<keyword evidence="7" id="KW-1185">Reference proteome</keyword>
<keyword evidence="1" id="KW-0479">Metal-binding</keyword>
<evidence type="ECO:0000256" key="4">
    <source>
        <dbReference type="ARBA" id="ARBA00025742"/>
    </source>
</evidence>
<dbReference type="PANTHER" id="PTHR42988">
    <property type="entry name" value="PHOSPHOHYDROLASE"/>
    <property type="match status" value="1"/>
</dbReference>
<dbReference type="GO" id="GO:0016787">
    <property type="term" value="F:hydrolase activity"/>
    <property type="evidence" value="ECO:0007669"/>
    <property type="project" value="UniProtKB-KW"/>
</dbReference>
<organism evidence="6 7">
    <name type="scientific">Candidatus Methylobacter favarea</name>
    <dbReference type="NCBI Taxonomy" id="2707345"/>
    <lineage>
        <taxon>Bacteria</taxon>
        <taxon>Pseudomonadati</taxon>
        <taxon>Pseudomonadota</taxon>
        <taxon>Gammaproteobacteria</taxon>
        <taxon>Methylococcales</taxon>
        <taxon>Methylococcaceae</taxon>
        <taxon>Methylobacter</taxon>
    </lineage>
</organism>
<dbReference type="AlphaFoldDB" id="A0A8S0WMJ7"/>
<gene>
    <name evidence="6" type="ORF">METHB2_1330001</name>
</gene>
<evidence type="ECO:0000256" key="3">
    <source>
        <dbReference type="ARBA" id="ARBA00023004"/>
    </source>
</evidence>
<dbReference type="EMBL" id="CADCXN010000039">
    <property type="protein sequence ID" value="CAA9889810.1"/>
    <property type="molecule type" value="Genomic_DNA"/>
</dbReference>
<evidence type="ECO:0000256" key="1">
    <source>
        <dbReference type="ARBA" id="ARBA00022723"/>
    </source>
</evidence>
<sequence>MSVILHLSDPHFGTEQPDVAAALIQLAHQQRPDLAVISGDITQRARPRQFAAAKAFIDALKTPANLVVAGNHDIPLFNVLSRIFWPYANYQWTFGKNLEPVFESDSLLAIAVKTTRRYRHIHGELSAEQIDRVSRLLVQAKPAQLRLVIAHHPLWVSRLKDEVNVVRGRDAAIDKWTKAGADLILGGHIHLPFIIPLRHKLPEINNSWVVQAGTAVSDRVRWNAGNSVNIIRFHAADRLRHCSVERWDYRHQQAIFSRVANEILPLAAIDAKI</sequence>
<dbReference type="Pfam" id="PF00149">
    <property type="entry name" value="Metallophos"/>
    <property type="match status" value="1"/>
</dbReference>
<name>A0A8S0WMJ7_9GAMM</name>
<dbReference type="PANTHER" id="PTHR42988:SF2">
    <property type="entry name" value="CYCLIC NUCLEOTIDE PHOSPHODIESTERASE CBUA0032-RELATED"/>
    <property type="match status" value="1"/>
</dbReference>
<proteinExistence type="inferred from homology"/>
<dbReference type="SUPFAM" id="SSF56300">
    <property type="entry name" value="Metallo-dependent phosphatases"/>
    <property type="match status" value="1"/>
</dbReference>
<feature type="domain" description="Calcineurin-like phosphoesterase" evidence="5">
    <location>
        <begin position="4"/>
        <end position="191"/>
    </location>
</feature>
<keyword evidence="2" id="KW-0378">Hydrolase</keyword>
<keyword evidence="3" id="KW-0408">Iron</keyword>
<comment type="caution">
    <text evidence="6">The sequence shown here is derived from an EMBL/GenBank/DDBJ whole genome shotgun (WGS) entry which is preliminary data.</text>
</comment>
<evidence type="ECO:0000313" key="7">
    <source>
        <dbReference type="Proteomes" id="UP000494216"/>
    </source>
</evidence>
<dbReference type="InterPro" id="IPR050884">
    <property type="entry name" value="CNP_phosphodiesterase-III"/>
</dbReference>
<dbReference type="RefSeq" id="WP_174624793.1">
    <property type="nucleotide sequence ID" value="NZ_CADCXN010000039.1"/>
</dbReference>
<dbReference type="GO" id="GO:0046872">
    <property type="term" value="F:metal ion binding"/>
    <property type="evidence" value="ECO:0007669"/>
    <property type="project" value="UniProtKB-KW"/>
</dbReference>
<comment type="similarity">
    <text evidence="4">Belongs to the cyclic nucleotide phosphodiesterase class-III family.</text>
</comment>
<evidence type="ECO:0000256" key="2">
    <source>
        <dbReference type="ARBA" id="ARBA00022801"/>
    </source>
</evidence>
<dbReference type="InterPro" id="IPR004843">
    <property type="entry name" value="Calcineurin-like_PHP"/>
</dbReference>